<dbReference type="CDD" id="cd01081">
    <property type="entry name" value="Aldose_epim"/>
    <property type="match status" value="1"/>
</dbReference>
<dbReference type="GO" id="GO:0016853">
    <property type="term" value="F:isomerase activity"/>
    <property type="evidence" value="ECO:0007669"/>
    <property type="project" value="InterPro"/>
</dbReference>
<dbReference type="GO" id="GO:0030246">
    <property type="term" value="F:carbohydrate binding"/>
    <property type="evidence" value="ECO:0007669"/>
    <property type="project" value="InterPro"/>
</dbReference>
<dbReference type="InterPro" id="IPR014718">
    <property type="entry name" value="GH-type_carb-bd"/>
</dbReference>
<evidence type="ECO:0000313" key="2">
    <source>
        <dbReference type="EMBL" id="CAB5030694.1"/>
    </source>
</evidence>
<dbReference type="Pfam" id="PF01263">
    <property type="entry name" value="Aldose_epim"/>
    <property type="match status" value="1"/>
</dbReference>
<dbReference type="Gene3D" id="2.70.98.10">
    <property type="match status" value="1"/>
</dbReference>
<dbReference type="AlphaFoldDB" id="A0A6J7I8N9"/>
<reference evidence="1" key="1">
    <citation type="submission" date="2020-05" db="EMBL/GenBank/DDBJ databases">
        <authorList>
            <person name="Chiriac C."/>
            <person name="Salcher M."/>
            <person name="Ghai R."/>
            <person name="Kavagutti S V."/>
        </authorList>
    </citation>
    <scope>NUCLEOTIDE SEQUENCE</scope>
</reference>
<evidence type="ECO:0000313" key="1">
    <source>
        <dbReference type="EMBL" id="CAB4927398.1"/>
    </source>
</evidence>
<proteinExistence type="predicted"/>
<name>A0A6J7I8N9_9ZZZZ</name>
<dbReference type="SUPFAM" id="SSF74650">
    <property type="entry name" value="Galactose mutarotase-like"/>
    <property type="match status" value="1"/>
</dbReference>
<dbReference type="EMBL" id="CAFBND010000005">
    <property type="protein sequence ID" value="CAB4927398.1"/>
    <property type="molecule type" value="Genomic_DNA"/>
</dbReference>
<dbReference type="GO" id="GO:0005975">
    <property type="term" value="P:carbohydrate metabolic process"/>
    <property type="evidence" value="ECO:0007669"/>
    <property type="project" value="InterPro"/>
</dbReference>
<dbReference type="EMBL" id="CAFBPU010000015">
    <property type="protein sequence ID" value="CAB5030694.1"/>
    <property type="molecule type" value="Genomic_DNA"/>
</dbReference>
<dbReference type="InterPro" id="IPR008183">
    <property type="entry name" value="Aldose_1/G6P_1-epimerase"/>
</dbReference>
<protein>
    <submittedName>
        <fullName evidence="1">Unannotated protein</fullName>
    </submittedName>
</protein>
<dbReference type="InterPro" id="IPR011013">
    <property type="entry name" value="Gal_mutarotase_sf_dom"/>
</dbReference>
<sequence>MYGHSRGPDPEVTALERITLHSPDGLDVAFVPGAGMVGTSMTLDGVELLGRRGGLPSYISTGSTYGIPLLAPWANRLGEIRQCVGDIEWAVPTDASGVHCDDLGQAMHGLLAAAPEWVLEQVSADDAAASLRARLCFDARLARFVSFPFAHDLIVEARLTGLTLTVTTSLTPTSSRAVPVTFGWHPYVAFPDVPRREWEVVVPFLRHAELDARTIPTGVVLDLPIESGALGTRVLDDLYVDLSDGIVASVRGGSRSVSTRYVSGYPVGVIWAPASLDVVCIEPMTAPTDPFSGRWPLRMAAPGESVAAVFEMTAARH</sequence>
<accession>A0A6J7I8N9</accession>
<gene>
    <name evidence="1" type="ORF">UFOPK3752_00213</name>
    <name evidence="2" type="ORF">UFOPK4150_00934</name>
</gene>
<organism evidence="1">
    <name type="scientific">freshwater metagenome</name>
    <dbReference type="NCBI Taxonomy" id="449393"/>
    <lineage>
        <taxon>unclassified sequences</taxon>
        <taxon>metagenomes</taxon>
        <taxon>ecological metagenomes</taxon>
    </lineage>
</organism>